<feature type="domain" description="Fibrinogen C-terminal" evidence="2">
    <location>
        <begin position="99"/>
        <end position="317"/>
    </location>
</feature>
<dbReference type="InterPro" id="IPR020837">
    <property type="entry name" value="Fibrinogen_CS"/>
</dbReference>
<evidence type="ECO:0000313" key="4">
    <source>
        <dbReference type="Proteomes" id="UP000682892"/>
    </source>
</evidence>
<accession>Q16TX4</accession>
<reference evidence="3" key="1">
    <citation type="submission" date="2005-10" db="EMBL/GenBank/DDBJ databases">
        <authorList>
            <person name="Loftus B.J."/>
            <person name="Nene V.M."/>
            <person name="Hannick L.I."/>
            <person name="Bidwell S."/>
            <person name="Haas B."/>
            <person name="Amedeo P."/>
            <person name="Orvis J."/>
            <person name="Wortman J.R."/>
            <person name="White O.R."/>
            <person name="Salzberg S."/>
            <person name="Shumway M."/>
            <person name="Koo H."/>
            <person name="Zhao Y."/>
            <person name="Holmes M."/>
            <person name="Miller J."/>
            <person name="Schatz M."/>
            <person name="Pop M."/>
            <person name="Pai G."/>
            <person name="Utterback T."/>
            <person name="Rogers Y.-H."/>
            <person name="Kravitz S."/>
            <person name="Fraser C.M."/>
        </authorList>
    </citation>
    <scope>NUCLEOTIDE SEQUENCE</scope>
    <source>
        <strain evidence="3">Liverpool</strain>
    </source>
</reference>
<dbReference type="SUPFAM" id="SSF56496">
    <property type="entry name" value="Fibrinogen C-terminal domain-like"/>
    <property type="match status" value="1"/>
</dbReference>
<dbReference type="OMA" id="GAYCEQK"/>
<dbReference type="Pfam" id="PF00147">
    <property type="entry name" value="Fibrinogen_C"/>
    <property type="match status" value="1"/>
</dbReference>
<dbReference type="InterPro" id="IPR036056">
    <property type="entry name" value="Fibrinogen-like_C"/>
</dbReference>
<dbReference type="STRING" id="7159.Q16TX4"/>
<dbReference type="PaxDb" id="7159-AAEL010103-PA"/>
<dbReference type="PROSITE" id="PS00514">
    <property type="entry name" value="FIBRINOGEN_C_1"/>
    <property type="match status" value="1"/>
</dbReference>
<dbReference type="SMART" id="SM00186">
    <property type="entry name" value="FBG"/>
    <property type="match status" value="1"/>
</dbReference>
<dbReference type="InterPro" id="IPR050373">
    <property type="entry name" value="Fibrinogen_C-term_domain"/>
</dbReference>
<dbReference type="Gene3D" id="3.90.215.10">
    <property type="entry name" value="Gamma Fibrinogen, chain A, domain 1"/>
    <property type="match status" value="1"/>
</dbReference>
<dbReference type="PhylomeDB" id="Q16TX4"/>
<dbReference type="PROSITE" id="PS51406">
    <property type="entry name" value="FIBRINOGEN_C_2"/>
    <property type="match status" value="1"/>
</dbReference>
<dbReference type="InterPro" id="IPR002181">
    <property type="entry name" value="Fibrinogen_a/b/g_C_dom"/>
</dbReference>
<dbReference type="InterPro" id="IPR014716">
    <property type="entry name" value="Fibrinogen_a/b/g_C_1"/>
</dbReference>
<reference evidence="3" key="3">
    <citation type="submission" date="2012-09" db="EMBL/GenBank/DDBJ databases">
        <authorList>
            <consortium name="VectorBase"/>
        </authorList>
    </citation>
    <scope>NUCLEOTIDE SEQUENCE</scope>
    <source>
        <strain evidence="3">Liverpool</strain>
    </source>
</reference>
<evidence type="ECO:0000313" key="3">
    <source>
        <dbReference type="EMBL" id="EAT37950.1"/>
    </source>
</evidence>
<dbReference type="VEuPathDB" id="VectorBase:AAEL013506"/>
<sequence length="317" mass="36886">MAPSECGSSIFFPLDVFTPVEGMSRSRFFHCALAVILIHVIGCSVVAGKTFEDLLTELRSYEEPPKYDPPPKYEDPPKYDHYQHYDKYEKYEKKDKYNYCYNGPYKSCAEEPTKISGPYQLQPFPHDKPIGAYCEQKLHGGGWLVIQSRFDGSEDFFRNFTDYKKGFGKLTGEFWYGLEKIFKLTAFRNTQLLIELKNFKGKYKYAKYDEFEIGSEVESYALKKLGAYCGTAGDGLRYNHLQLFKTLDHNGNKKNKNKKYERNCAVERLGAWWYKDCSFSNLNGLYGNKIGPKYMTWYPFSDSDEGLAFSRMMIRGY</sequence>
<dbReference type="EMBL" id="CH477638">
    <property type="protein sequence ID" value="EAT37950.1"/>
    <property type="molecule type" value="Genomic_DNA"/>
</dbReference>
<dbReference type="GO" id="GO:0005615">
    <property type="term" value="C:extracellular space"/>
    <property type="evidence" value="ECO:0007669"/>
    <property type="project" value="TreeGrafter"/>
</dbReference>
<keyword evidence="1" id="KW-1015">Disulfide bond</keyword>
<name>Q16TX4_AEDAE</name>
<proteinExistence type="predicted"/>
<evidence type="ECO:0000259" key="2">
    <source>
        <dbReference type="PROSITE" id="PS51406"/>
    </source>
</evidence>
<protein>
    <submittedName>
        <fullName evidence="3">AAEL010103-PA</fullName>
    </submittedName>
</protein>
<dbReference type="PANTHER" id="PTHR19143:SF327">
    <property type="entry name" value="FI21813P1-RELATED"/>
    <property type="match status" value="1"/>
</dbReference>
<reference evidence="3" key="2">
    <citation type="journal article" date="2007" name="Science">
        <title>Genome sequence of Aedes aegypti, a major arbovirus vector.</title>
        <authorList>
            <person name="Nene V."/>
            <person name="Wortman J.R."/>
            <person name="Lawson D."/>
            <person name="Haas B."/>
            <person name="Kodira C."/>
            <person name="Tu Z.J."/>
            <person name="Loftus B."/>
            <person name="Xi Z."/>
            <person name="Megy K."/>
            <person name="Grabherr M."/>
            <person name="Ren Q."/>
            <person name="Zdobnov E.M."/>
            <person name="Lobo N.F."/>
            <person name="Campbell K.S."/>
            <person name="Brown S.E."/>
            <person name="Bonaldo M.F."/>
            <person name="Zhu J."/>
            <person name="Sinkins S.P."/>
            <person name="Hogenkamp D.G."/>
            <person name="Amedeo P."/>
            <person name="Arensburger P."/>
            <person name="Atkinson P.W."/>
            <person name="Bidwell S."/>
            <person name="Biedler J."/>
            <person name="Birney E."/>
            <person name="Bruggner R.V."/>
            <person name="Costas J."/>
            <person name="Coy M.R."/>
            <person name="Crabtree J."/>
            <person name="Crawford M."/>
            <person name="Debruyn B."/>
            <person name="Decaprio D."/>
            <person name="Eiglmeier K."/>
            <person name="Eisenstadt E."/>
            <person name="El-Dorry H."/>
            <person name="Gelbart W.M."/>
            <person name="Gomes S.L."/>
            <person name="Hammond M."/>
            <person name="Hannick L.I."/>
            <person name="Hogan J.R."/>
            <person name="Holmes M.H."/>
            <person name="Jaffe D."/>
            <person name="Johnston J.S."/>
            <person name="Kennedy R.C."/>
            <person name="Koo H."/>
            <person name="Kravitz S."/>
            <person name="Kriventseva E.V."/>
            <person name="Kulp D."/>
            <person name="Labutti K."/>
            <person name="Lee E."/>
            <person name="Li S."/>
            <person name="Lovin D.D."/>
            <person name="Mao C."/>
            <person name="Mauceli E."/>
            <person name="Menck C.F."/>
            <person name="Miller J.R."/>
            <person name="Montgomery P."/>
            <person name="Mori A."/>
            <person name="Nascimento A.L."/>
            <person name="Naveira H.F."/>
            <person name="Nusbaum C."/>
            <person name="O'leary S."/>
            <person name="Orvis J."/>
            <person name="Pertea M."/>
            <person name="Quesneville H."/>
            <person name="Reidenbach K.R."/>
            <person name="Rogers Y.H."/>
            <person name="Roth C.W."/>
            <person name="Schneider J.R."/>
            <person name="Schatz M."/>
            <person name="Shumway M."/>
            <person name="Stanke M."/>
            <person name="Stinson E.O."/>
            <person name="Tubio J.M."/>
            <person name="Vanzee J.P."/>
            <person name="Verjovski-Almeida S."/>
            <person name="Werner D."/>
            <person name="White O."/>
            <person name="Wyder S."/>
            <person name="Zeng Q."/>
            <person name="Zhao Q."/>
            <person name="Zhao Y."/>
            <person name="Hill C.A."/>
            <person name="Raikhel A.S."/>
            <person name="Soares M.B."/>
            <person name="Knudson D.L."/>
            <person name="Lee N.H."/>
            <person name="Galagan J."/>
            <person name="Salzberg S.L."/>
            <person name="Paulsen I.T."/>
            <person name="Dimopoulos G."/>
            <person name="Collins F.H."/>
            <person name="Birren B."/>
            <person name="Fraser-Liggett C.M."/>
            <person name="Severson D.W."/>
        </authorList>
    </citation>
    <scope>NUCLEOTIDE SEQUENCE [LARGE SCALE GENOMIC DNA]</scope>
    <source>
        <strain evidence="3">Liverpool</strain>
    </source>
</reference>
<evidence type="ECO:0000256" key="1">
    <source>
        <dbReference type="ARBA" id="ARBA00023157"/>
    </source>
</evidence>
<dbReference type="Proteomes" id="UP000682892">
    <property type="component" value="Unassembled WGS sequence"/>
</dbReference>
<dbReference type="HOGENOM" id="CLU_944022_0_0_1"/>
<dbReference type="eggNOG" id="KOG2579">
    <property type="taxonomic scope" value="Eukaryota"/>
</dbReference>
<gene>
    <name evidence="3" type="ORF">AaeL_AAEL010103</name>
</gene>
<organism evidence="3 4">
    <name type="scientific">Aedes aegypti</name>
    <name type="common">Yellowfever mosquito</name>
    <name type="synonym">Culex aegypti</name>
    <dbReference type="NCBI Taxonomy" id="7159"/>
    <lineage>
        <taxon>Eukaryota</taxon>
        <taxon>Metazoa</taxon>
        <taxon>Ecdysozoa</taxon>
        <taxon>Arthropoda</taxon>
        <taxon>Hexapoda</taxon>
        <taxon>Insecta</taxon>
        <taxon>Pterygota</taxon>
        <taxon>Neoptera</taxon>
        <taxon>Endopterygota</taxon>
        <taxon>Diptera</taxon>
        <taxon>Nematocera</taxon>
        <taxon>Culicoidea</taxon>
        <taxon>Culicidae</taxon>
        <taxon>Culicinae</taxon>
        <taxon>Aedini</taxon>
        <taxon>Aedes</taxon>
        <taxon>Stegomyia</taxon>
    </lineage>
</organism>
<dbReference type="CDD" id="cd00087">
    <property type="entry name" value="FReD"/>
    <property type="match status" value="1"/>
</dbReference>
<dbReference type="PANTHER" id="PTHR19143">
    <property type="entry name" value="FIBRINOGEN/TENASCIN/ANGIOPOEITIN"/>
    <property type="match status" value="1"/>
</dbReference>
<dbReference type="AlphaFoldDB" id="Q16TX4"/>